<dbReference type="GO" id="GO:0016491">
    <property type="term" value="F:oxidoreductase activity"/>
    <property type="evidence" value="ECO:0007669"/>
    <property type="project" value="UniProtKB-KW"/>
</dbReference>
<dbReference type="CDD" id="cd05259">
    <property type="entry name" value="PCBER_SDR_a"/>
    <property type="match status" value="1"/>
</dbReference>
<comment type="caution">
    <text evidence="4">The sequence shown here is derived from an EMBL/GenBank/DDBJ whole genome shotgun (WGS) entry which is preliminary data.</text>
</comment>
<name>A0AAD4PSI3_9EURO</name>
<sequence length="324" mass="35707">MPVSNYISKVAVVGAGGNSGKFMAEALLGTGKHIITAITRVDSDSKLPDGVIVKRVDYDQPDTLVEALKGQDALVITLSGFTPKETEKRLIEAAGEANVKWILPNEWCPDTENEALVNDVSVFQPKPATRRIIEAIGKSSYICVSTGFWYEWSLAIAPAFGFNFSDRSVTLFDEGKTKISISTWPQVGRAVAALLSLPIQAVDQTQQGCLENLKNKVVYINSFTISQMDMLESVLRVTDTKMEDWTITKEPSQERYSTGLDEIQEGKRIGFAKMMYTRVFFPDGCGDFEHNKGTINSLLDLPGEDIDAATRIAIDRSKAPSWAH</sequence>
<feature type="domain" description="NmrA-like" evidence="3">
    <location>
        <begin position="8"/>
        <end position="148"/>
    </location>
</feature>
<gene>
    <name evidence="4" type="ORF">BGW36DRAFT_433774</name>
</gene>
<evidence type="ECO:0000313" key="5">
    <source>
        <dbReference type="Proteomes" id="UP001201262"/>
    </source>
</evidence>
<keyword evidence="2" id="KW-0560">Oxidoreductase</keyword>
<dbReference type="PANTHER" id="PTHR47706">
    <property type="entry name" value="NMRA-LIKE FAMILY PROTEIN"/>
    <property type="match status" value="1"/>
</dbReference>
<dbReference type="EMBL" id="JAJTJA010000016">
    <property type="protein sequence ID" value="KAH8689011.1"/>
    <property type="molecule type" value="Genomic_DNA"/>
</dbReference>
<dbReference type="Pfam" id="PF05368">
    <property type="entry name" value="NmrA"/>
    <property type="match status" value="1"/>
</dbReference>
<organism evidence="4 5">
    <name type="scientific">Talaromyces proteolyticus</name>
    <dbReference type="NCBI Taxonomy" id="1131652"/>
    <lineage>
        <taxon>Eukaryota</taxon>
        <taxon>Fungi</taxon>
        <taxon>Dikarya</taxon>
        <taxon>Ascomycota</taxon>
        <taxon>Pezizomycotina</taxon>
        <taxon>Eurotiomycetes</taxon>
        <taxon>Eurotiomycetidae</taxon>
        <taxon>Eurotiales</taxon>
        <taxon>Trichocomaceae</taxon>
        <taxon>Talaromyces</taxon>
        <taxon>Talaromyces sect. Bacilispori</taxon>
    </lineage>
</organism>
<evidence type="ECO:0000259" key="3">
    <source>
        <dbReference type="Pfam" id="PF05368"/>
    </source>
</evidence>
<dbReference type="GeneID" id="70251605"/>
<protein>
    <recommendedName>
        <fullName evidence="3">NmrA-like domain-containing protein</fullName>
    </recommendedName>
</protein>
<proteinExistence type="predicted"/>
<keyword evidence="5" id="KW-1185">Reference proteome</keyword>
<dbReference type="Gene3D" id="3.40.50.720">
    <property type="entry name" value="NAD(P)-binding Rossmann-like Domain"/>
    <property type="match status" value="1"/>
</dbReference>
<keyword evidence="1" id="KW-0521">NADP</keyword>
<dbReference type="InterPro" id="IPR008030">
    <property type="entry name" value="NmrA-like"/>
</dbReference>
<dbReference type="RefSeq" id="XP_046065437.1">
    <property type="nucleotide sequence ID" value="XM_046221318.1"/>
</dbReference>
<evidence type="ECO:0000313" key="4">
    <source>
        <dbReference type="EMBL" id="KAH8689011.1"/>
    </source>
</evidence>
<dbReference type="InterPro" id="IPR036291">
    <property type="entry name" value="NAD(P)-bd_dom_sf"/>
</dbReference>
<evidence type="ECO:0000256" key="1">
    <source>
        <dbReference type="ARBA" id="ARBA00022857"/>
    </source>
</evidence>
<evidence type="ECO:0000256" key="2">
    <source>
        <dbReference type="ARBA" id="ARBA00023002"/>
    </source>
</evidence>
<dbReference type="Gene3D" id="3.90.25.10">
    <property type="entry name" value="UDP-galactose 4-epimerase, domain 1"/>
    <property type="match status" value="1"/>
</dbReference>
<dbReference type="Proteomes" id="UP001201262">
    <property type="component" value="Unassembled WGS sequence"/>
</dbReference>
<dbReference type="SUPFAM" id="SSF51735">
    <property type="entry name" value="NAD(P)-binding Rossmann-fold domains"/>
    <property type="match status" value="1"/>
</dbReference>
<dbReference type="InterPro" id="IPR051609">
    <property type="entry name" value="NmrA/Isoflavone_reductase-like"/>
</dbReference>
<dbReference type="AlphaFoldDB" id="A0AAD4PSI3"/>
<dbReference type="InterPro" id="IPR045312">
    <property type="entry name" value="PCBER-like"/>
</dbReference>
<dbReference type="PANTHER" id="PTHR47706:SF7">
    <property type="entry name" value="CIPA-LIKE, PUTATIVE (AFU_ORTHOLOGUE AFUA_1G01630)-RELATED"/>
    <property type="match status" value="1"/>
</dbReference>
<reference evidence="4" key="1">
    <citation type="submission" date="2021-12" db="EMBL/GenBank/DDBJ databases">
        <title>Convergent genome expansion in fungi linked to evolution of root-endophyte symbiosis.</title>
        <authorList>
            <consortium name="DOE Joint Genome Institute"/>
            <person name="Ke Y.-H."/>
            <person name="Bonito G."/>
            <person name="Liao H.-L."/>
            <person name="Looney B."/>
            <person name="Rojas-Flechas A."/>
            <person name="Nash J."/>
            <person name="Hameed K."/>
            <person name="Schadt C."/>
            <person name="Martin F."/>
            <person name="Crous P.W."/>
            <person name="Miettinen O."/>
            <person name="Magnuson J.K."/>
            <person name="Labbe J."/>
            <person name="Jacobson D."/>
            <person name="Doktycz M.J."/>
            <person name="Veneault-Fourrey C."/>
            <person name="Kuo A."/>
            <person name="Mondo S."/>
            <person name="Calhoun S."/>
            <person name="Riley R."/>
            <person name="Ohm R."/>
            <person name="LaButti K."/>
            <person name="Andreopoulos B."/>
            <person name="Pangilinan J."/>
            <person name="Nolan M."/>
            <person name="Tritt A."/>
            <person name="Clum A."/>
            <person name="Lipzen A."/>
            <person name="Daum C."/>
            <person name="Barry K."/>
            <person name="Grigoriev I.V."/>
            <person name="Vilgalys R."/>
        </authorList>
    </citation>
    <scope>NUCLEOTIDE SEQUENCE</scope>
    <source>
        <strain evidence="4">PMI_201</strain>
    </source>
</reference>
<accession>A0AAD4PSI3</accession>